<dbReference type="Proteomes" id="UP000515291">
    <property type="component" value="Chromosome"/>
</dbReference>
<reference evidence="2" key="1">
    <citation type="journal article" date="2020" name="Mol. Plant Microbe">
        <title>Rhizobial microsymbionts of the narrowly endemic Oxytropis species growing in Kamchatka are characterized by significant genetic diversity and possess a set of genes that are associated with T3SS and T6SS secretion systems and can affect the development of symbiosis.</title>
        <authorList>
            <person name="Safronova V."/>
            <person name="Guro P."/>
            <person name="Sazanova A."/>
            <person name="Kuznetsova I."/>
            <person name="Belimov A."/>
            <person name="Yakubov V."/>
            <person name="Chirak E."/>
            <person name="Afonin A."/>
            <person name="Gogolev Y."/>
            <person name="Andronov E."/>
            <person name="Tikhonovich I."/>
        </authorList>
    </citation>
    <scope>NUCLEOTIDE SEQUENCE [LARGE SCALE GENOMIC DNA]</scope>
    <source>
        <strain evidence="2">581</strain>
    </source>
</reference>
<dbReference type="RefSeq" id="WP_338053890.1">
    <property type="nucleotide sequence ID" value="NZ_CP050292.1"/>
</dbReference>
<proteinExistence type="predicted"/>
<evidence type="ECO:0000313" key="2">
    <source>
        <dbReference type="Proteomes" id="UP000515291"/>
    </source>
</evidence>
<dbReference type="KEGG" id="trb:HB776_07050"/>
<dbReference type="AlphaFoldDB" id="A0A7G6TW94"/>
<dbReference type="EMBL" id="CP050292">
    <property type="protein sequence ID" value="QND71026.1"/>
    <property type="molecule type" value="Genomic_DNA"/>
</dbReference>
<gene>
    <name evidence="1" type="ORF">HB776_07050</name>
</gene>
<organism evidence="1 2">
    <name type="scientific">Tardiphaga robiniae</name>
    <dbReference type="NCBI Taxonomy" id="943830"/>
    <lineage>
        <taxon>Bacteria</taxon>
        <taxon>Pseudomonadati</taxon>
        <taxon>Pseudomonadota</taxon>
        <taxon>Alphaproteobacteria</taxon>
        <taxon>Hyphomicrobiales</taxon>
        <taxon>Nitrobacteraceae</taxon>
        <taxon>Tardiphaga</taxon>
    </lineage>
</organism>
<sequence>MAAVVFATVPASAARMEGCSGSNLLKTETAVEAMPDGDAKWVAFKEMTDAQTALLDNKMGACAVHLTRAMHVGMTK</sequence>
<evidence type="ECO:0000313" key="1">
    <source>
        <dbReference type="EMBL" id="QND71026.1"/>
    </source>
</evidence>
<name>A0A7G6TW94_9BRAD</name>
<protein>
    <submittedName>
        <fullName evidence="1">Uncharacterized protein</fullName>
    </submittedName>
</protein>
<accession>A0A7G6TW94</accession>